<dbReference type="Proteomes" id="UP000075304">
    <property type="component" value="Unassembled WGS sequence"/>
</dbReference>
<comment type="caution">
    <text evidence="2">The sequence shown here is derived from an EMBL/GenBank/DDBJ whole genome shotgun (WGS) entry which is preliminary data.</text>
</comment>
<accession>A0A150KFR5</accession>
<dbReference type="HAMAP" id="MF_00506">
    <property type="entry name" value="UPF0180"/>
    <property type="match status" value="1"/>
</dbReference>
<evidence type="ECO:0000313" key="2">
    <source>
        <dbReference type="EMBL" id="KYC67677.1"/>
    </source>
</evidence>
<reference evidence="2 3" key="1">
    <citation type="submission" date="2016-01" db="EMBL/GenBank/DDBJ databases">
        <title>Genome Sequences of Twelve Sporeforming Bacillus Species Isolated from Foods.</title>
        <authorList>
            <person name="Berendsen E.M."/>
            <person name="Wells-Bennik M.H."/>
            <person name="Krawcyk A.O."/>
            <person name="De Jong A."/>
            <person name="Holsappel S."/>
            <person name="Eijlander R.T."/>
            <person name="Kuipers O.P."/>
        </authorList>
    </citation>
    <scope>NUCLEOTIDE SEQUENCE [LARGE SCALE GENOMIC DNA]</scope>
    <source>
        <strain evidence="2 3">B4099</strain>
    </source>
</reference>
<dbReference type="InterPro" id="IPR029062">
    <property type="entry name" value="Class_I_gatase-like"/>
</dbReference>
<organism evidence="2 3">
    <name type="scientific">Heyndrickxia coagulans</name>
    <name type="common">Weizmannia coagulans</name>
    <dbReference type="NCBI Taxonomy" id="1398"/>
    <lineage>
        <taxon>Bacteria</taxon>
        <taxon>Bacillati</taxon>
        <taxon>Bacillota</taxon>
        <taxon>Bacilli</taxon>
        <taxon>Bacillales</taxon>
        <taxon>Bacillaceae</taxon>
        <taxon>Heyndrickxia</taxon>
    </lineage>
</organism>
<dbReference type="Pfam" id="PF03698">
    <property type="entry name" value="UPF0180"/>
    <property type="match status" value="1"/>
</dbReference>
<evidence type="ECO:0000313" key="3">
    <source>
        <dbReference type="Proteomes" id="UP000075304"/>
    </source>
</evidence>
<dbReference type="PATRIC" id="fig|1398.25.peg.3439"/>
<name>A0A150KFR5_HEYCO</name>
<gene>
    <name evidence="2" type="ORF">B4099_0402</name>
</gene>
<dbReference type="AlphaFoldDB" id="A0A150KFR5"/>
<dbReference type="NCBIfam" id="NF002845">
    <property type="entry name" value="PRK03094.1"/>
    <property type="match status" value="1"/>
</dbReference>
<dbReference type="RefSeq" id="WP_014095682.1">
    <property type="nucleotide sequence ID" value="NZ_CABJCT010000007.1"/>
</dbReference>
<sequence>MAVIIGVEEALTNVQEALRDKGYEVKTIKNEQDVQGCDCCVVTGSEMNAMGINDTMTKAPVIDAKGMSAEDIVKEVASRM</sequence>
<comment type="similarity">
    <text evidence="1">Belongs to the UPF0180 family.</text>
</comment>
<dbReference type="GeneID" id="29813674"/>
<protein>
    <recommendedName>
        <fullName evidence="1">UPF0180 protein B4099_0402</fullName>
    </recommendedName>
</protein>
<proteinExistence type="inferred from homology"/>
<dbReference type="SUPFAM" id="SSF52317">
    <property type="entry name" value="Class I glutamine amidotransferase-like"/>
    <property type="match status" value="1"/>
</dbReference>
<dbReference type="InterPro" id="IPR005370">
    <property type="entry name" value="UPF0180"/>
</dbReference>
<evidence type="ECO:0000256" key="1">
    <source>
        <dbReference type="HAMAP-Rule" id="MF_00506"/>
    </source>
</evidence>
<dbReference type="EMBL" id="LQYI01000066">
    <property type="protein sequence ID" value="KYC67677.1"/>
    <property type="molecule type" value="Genomic_DNA"/>
</dbReference>